<accession>A0A840CBK6</accession>
<protein>
    <recommendedName>
        <fullName evidence="3">Sulfotransferase family protein</fullName>
    </recommendedName>
</protein>
<dbReference type="EMBL" id="JACIEQ010000005">
    <property type="protein sequence ID" value="MBB4023444.1"/>
    <property type="molecule type" value="Genomic_DNA"/>
</dbReference>
<dbReference type="RefSeq" id="WP_082386652.1">
    <property type="nucleotide sequence ID" value="NZ_JACIEQ010000005.1"/>
</dbReference>
<proteinExistence type="predicted"/>
<dbReference type="Pfam" id="PF03567">
    <property type="entry name" value="Sulfotransfer_2"/>
    <property type="match status" value="1"/>
</dbReference>
<keyword evidence="2" id="KW-1185">Reference proteome</keyword>
<sequence length="266" mass="30201">MGIVDTAKNVRLALADAAIPTRLVFHHVPKCGGTSVGRALRKRYILSQATVRPDESFRAFEAFSARSDRAAMLIDVADLREQMLLYHLFDDVRCISLHVAFSDVAYERFYDRYKFVTILREPVARFVSHYFWSYGKQGDHAIIDEGFADFLQTDRARRLGASYVEYYSGQPKAPDLADPALIKKAIANLREKFSVVGRLEDLPGFTADLKRELGVRVRVGHENKGRQSKDTRKSTITPELMEQVRKLCAPDIAIWDAYFKPGQTHG</sequence>
<dbReference type="InterPro" id="IPR027417">
    <property type="entry name" value="P-loop_NTPase"/>
</dbReference>
<dbReference type="SUPFAM" id="SSF52540">
    <property type="entry name" value="P-loop containing nucleoside triphosphate hydrolases"/>
    <property type="match status" value="1"/>
</dbReference>
<evidence type="ECO:0008006" key="3">
    <source>
        <dbReference type="Google" id="ProtNLM"/>
    </source>
</evidence>
<evidence type="ECO:0000313" key="1">
    <source>
        <dbReference type="EMBL" id="MBB4023444.1"/>
    </source>
</evidence>
<dbReference type="InterPro" id="IPR005331">
    <property type="entry name" value="Sulfotransferase"/>
</dbReference>
<dbReference type="AlphaFoldDB" id="A0A840CBK6"/>
<reference evidence="1" key="1">
    <citation type="submission" date="2020-08" db="EMBL/GenBank/DDBJ databases">
        <title>Genomic Encyclopedia of Type Strains, Phase IV (KMG-IV): sequencing the most valuable type-strain genomes for metagenomic binning, comparative biology and taxonomic classification.</title>
        <authorList>
            <person name="Goeker M."/>
        </authorList>
    </citation>
    <scope>NUCLEOTIDE SEQUENCE [LARGE SCALE GENOMIC DNA]</scope>
    <source>
        <strain evidence="1">DSM 105040</strain>
    </source>
</reference>
<dbReference type="GO" id="GO:0008146">
    <property type="term" value="F:sulfotransferase activity"/>
    <property type="evidence" value="ECO:0007669"/>
    <property type="project" value="InterPro"/>
</dbReference>
<dbReference type="Proteomes" id="UP000585681">
    <property type="component" value="Unassembled WGS sequence"/>
</dbReference>
<name>A0A840CBK6_9RHOB</name>
<gene>
    <name evidence="1" type="ORF">GGR17_003273</name>
</gene>
<comment type="caution">
    <text evidence="1">The sequence shown here is derived from an EMBL/GenBank/DDBJ whole genome shotgun (WGS) entry which is preliminary data.</text>
</comment>
<dbReference type="Gene3D" id="3.40.50.300">
    <property type="entry name" value="P-loop containing nucleotide triphosphate hydrolases"/>
    <property type="match status" value="1"/>
</dbReference>
<dbReference type="GO" id="GO:0016020">
    <property type="term" value="C:membrane"/>
    <property type="evidence" value="ECO:0007669"/>
    <property type="project" value="InterPro"/>
</dbReference>
<organism evidence="1 2">
    <name type="scientific">Actibacterium naphthalenivorans</name>
    <dbReference type="NCBI Taxonomy" id="1614693"/>
    <lineage>
        <taxon>Bacteria</taxon>
        <taxon>Pseudomonadati</taxon>
        <taxon>Pseudomonadota</taxon>
        <taxon>Alphaproteobacteria</taxon>
        <taxon>Rhodobacterales</taxon>
        <taxon>Roseobacteraceae</taxon>
        <taxon>Actibacterium</taxon>
    </lineage>
</organism>
<evidence type="ECO:0000313" key="2">
    <source>
        <dbReference type="Proteomes" id="UP000585681"/>
    </source>
</evidence>